<name>A0A7Z2GP37_9BURK</name>
<organism evidence="2 3">
    <name type="scientific">Paraburkholderia acidisoli</name>
    <dbReference type="NCBI Taxonomy" id="2571748"/>
    <lineage>
        <taxon>Bacteria</taxon>
        <taxon>Pseudomonadati</taxon>
        <taxon>Pseudomonadota</taxon>
        <taxon>Betaproteobacteria</taxon>
        <taxon>Burkholderiales</taxon>
        <taxon>Burkholderiaceae</taxon>
        <taxon>Paraburkholderia</taxon>
    </lineage>
</organism>
<dbReference type="KEGG" id="pacs:FAZ98_26290"/>
<protein>
    <recommendedName>
        <fullName evidence="1">VOC domain-containing protein</fullName>
    </recommendedName>
</protein>
<evidence type="ECO:0000313" key="3">
    <source>
        <dbReference type="Proteomes" id="UP000433577"/>
    </source>
</evidence>
<sequence length="312" mass="35658">MFNPMPMMFHPTVLVDDLDQTTAWFARVFNRPPVRWEEKWNVDWLNPTYPLNYSYFYVIADVCLDALCPPLLQLPDGKKAVYPEVRQLVDIAWYTDDIKAVSIQLEKHGFRTRNQEGTVIRDGDVPPSNMVADCPMIWSIPEDTGLTYEFFEMGRRHWDYYSEKGDPRLAASWEDGRVNAHDPLGIVRSAWHEILTYDRARAVRLYVDVLGGKIVDEGHDETLDADYVTIAYAKSNLRFAMPRSGRIVDIDGAPAKSDRYLGIAFEVADLDRAAAHLEAQHVPFERTRQGLFTDAAQTLGIRWGFCAAQSHA</sequence>
<proteinExistence type="predicted"/>
<dbReference type="SUPFAM" id="SSF54593">
    <property type="entry name" value="Glyoxalase/Bleomycin resistance protein/Dihydroxybiphenyl dioxygenase"/>
    <property type="match status" value="2"/>
</dbReference>
<dbReference type="Proteomes" id="UP000433577">
    <property type="component" value="Chromosome 3"/>
</dbReference>
<dbReference type="InterPro" id="IPR004360">
    <property type="entry name" value="Glyas_Fos-R_dOase_dom"/>
</dbReference>
<accession>A0A7Z2GP37</accession>
<feature type="domain" description="VOC" evidence="1">
    <location>
        <begin position="188"/>
        <end position="312"/>
    </location>
</feature>
<evidence type="ECO:0000259" key="1">
    <source>
        <dbReference type="PROSITE" id="PS51819"/>
    </source>
</evidence>
<dbReference type="EMBL" id="CP046915">
    <property type="protein sequence ID" value="QGZ65283.1"/>
    <property type="molecule type" value="Genomic_DNA"/>
</dbReference>
<keyword evidence="3" id="KW-1185">Reference proteome</keyword>
<dbReference type="OrthoDB" id="5141990at2"/>
<dbReference type="RefSeq" id="WP_158955563.1">
    <property type="nucleotide sequence ID" value="NZ_CP046915.1"/>
</dbReference>
<reference evidence="2 3" key="1">
    <citation type="submission" date="2019-12" db="EMBL/GenBank/DDBJ databases">
        <title>Paraburkholderia acidiphila 7Q-K02 sp. nov and Paraburkholderia acidisoli DHF22 sp. nov., two strains isolated from forest soil.</title>
        <authorList>
            <person name="Gao Z."/>
            <person name="Qiu L."/>
        </authorList>
    </citation>
    <scope>NUCLEOTIDE SEQUENCE [LARGE SCALE GENOMIC DNA]</scope>
    <source>
        <strain evidence="2 3">DHF22</strain>
    </source>
</reference>
<dbReference type="Pfam" id="PF00903">
    <property type="entry name" value="Glyoxalase"/>
    <property type="match status" value="1"/>
</dbReference>
<dbReference type="PROSITE" id="PS51819">
    <property type="entry name" value="VOC"/>
    <property type="match status" value="1"/>
</dbReference>
<dbReference type="InterPro" id="IPR037523">
    <property type="entry name" value="VOC_core"/>
</dbReference>
<gene>
    <name evidence="2" type="ORF">FAZ98_26290</name>
</gene>
<evidence type="ECO:0000313" key="2">
    <source>
        <dbReference type="EMBL" id="QGZ65283.1"/>
    </source>
</evidence>
<dbReference type="InterPro" id="IPR029068">
    <property type="entry name" value="Glyas_Bleomycin-R_OHBP_Dase"/>
</dbReference>
<dbReference type="AlphaFoldDB" id="A0A7Z2GP37"/>
<dbReference type="Gene3D" id="3.10.180.10">
    <property type="entry name" value="2,3-Dihydroxybiphenyl 1,2-Dioxygenase, domain 1"/>
    <property type="match status" value="2"/>
</dbReference>